<dbReference type="Proteomes" id="UP000057134">
    <property type="component" value="Chromosome"/>
</dbReference>
<dbReference type="PANTHER" id="PTHR34202">
    <property type="entry name" value="UPF0548 PROTEIN"/>
    <property type="match status" value="1"/>
</dbReference>
<dbReference type="Pfam" id="PF09348">
    <property type="entry name" value="DUF1990"/>
    <property type="match status" value="1"/>
</dbReference>
<dbReference type="EMBL" id="CP011269">
    <property type="protein sequence ID" value="ALI29538.1"/>
    <property type="molecule type" value="Genomic_DNA"/>
</dbReference>
<evidence type="ECO:0000259" key="1">
    <source>
        <dbReference type="Pfam" id="PF09348"/>
    </source>
</evidence>
<sequence>MPTFPAELTYSGASLTAPAHDTWAANPPNFRRFEHTIVIGHGNAVWIFATAEVMKWGIKRRSGFDVTPDSVAEEDTDYCITARWGPVVVREPVRVVAVVDKPDRCGFAYGTKLGHPVCGEEAFIVHRNAAGTVFLTLRSLTRPAPEGPWRPLFPALLIAQRFFRRRYLRALTA</sequence>
<gene>
    <name evidence="2" type="ORF">XA26_57520</name>
</gene>
<dbReference type="STRING" id="1766.XA26_57520"/>
<dbReference type="AlphaFoldDB" id="A0A0N9XZ91"/>
<evidence type="ECO:0000313" key="3">
    <source>
        <dbReference type="Proteomes" id="UP000057134"/>
    </source>
</evidence>
<dbReference type="PANTHER" id="PTHR34202:SF1">
    <property type="entry name" value="UPF0548 PROTEIN"/>
    <property type="match status" value="1"/>
</dbReference>
<evidence type="ECO:0000313" key="2">
    <source>
        <dbReference type="EMBL" id="ALI29538.1"/>
    </source>
</evidence>
<accession>A0A0N9XZ91</accession>
<dbReference type="InterPro" id="IPR018960">
    <property type="entry name" value="DUF1990"/>
</dbReference>
<reference evidence="2 3" key="1">
    <citation type="journal article" date="2015" name="MBio">
        <title>Enzymatic Degradation of Phenazines Can Generate Energy and Protect Sensitive Organisms from Toxicity.</title>
        <authorList>
            <person name="Costa K.C."/>
            <person name="Bergkessel M."/>
            <person name="Saunders S."/>
            <person name="Korlach J."/>
            <person name="Newman D.K."/>
        </authorList>
    </citation>
    <scope>NUCLEOTIDE SEQUENCE [LARGE SCALE GENOMIC DNA]</scope>
    <source>
        <strain evidence="2 3">CT6</strain>
    </source>
</reference>
<name>A0A0N9XZ91_MYCFO</name>
<dbReference type="KEGG" id="mft:XA26_57520"/>
<protein>
    <recommendedName>
        <fullName evidence="1">DUF1990 domain-containing protein</fullName>
    </recommendedName>
</protein>
<feature type="domain" description="DUF1990" evidence="1">
    <location>
        <begin position="24"/>
        <end position="170"/>
    </location>
</feature>
<dbReference type="PATRIC" id="fig|1766.6.peg.5720"/>
<dbReference type="PIRSF" id="PIRSF010260">
    <property type="entry name" value="UCP010260"/>
    <property type="match status" value="1"/>
</dbReference>
<organism evidence="2 3">
    <name type="scientific">Mycolicibacterium fortuitum</name>
    <name type="common">Mycobacterium fortuitum</name>
    <dbReference type="NCBI Taxonomy" id="1766"/>
    <lineage>
        <taxon>Bacteria</taxon>
        <taxon>Bacillati</taxon>
        <taxon>Actinomycetota</taxon>
        <taxon>Actinomycetes</taxon>
        <taxon>Mycobacteriales</taxon>
        <taxon>Mycobacteriaceae</taxon>
        <taxon>Mycolicibacterium</taxon>
    </lineage>
</organism>
<proteinExistence type="predicted"/>
<dbReference type="InterPro" id="IPR014457">
    <property type="entry name" value="UCP010260"/>
</dbReference>
<keyword evidence="3" id="KW-1185">Reference proteome</keyword>
<dbReference type="RefSeq" id="WP_054603706.1">
    <property type="nucleotide sequence ID" value="NZ_CP011269.1"/>
</dbReference>